<keyword evidence="3" id="KW-1185">Reference proteome</keyword>
<accession>A0ABP9B6J4</accession>
<feature type="transmembrane region" description="Helical" evidence="1">
    <location>
        <begin position="84"/>
        <end position="107"/>
    </location>
</feature>
<protein>
    <recommendedName>
        <fullName evidence="4">Cell shape determination protein CcmA</fullName>
    </recommendedName>
</protein>
<reference evidence="3" key="1">
    <citation type="journal article" date="2019" name="Int. J. Syst. Evol. Microbiol.">
        <title>The Global Catalogue of Microorganisms (GCM) 10K type strain sequencing project: providing services to taxonomists for standard genome sequencing and annotation.</title>
        <authorList>
            <consortium name="The Broad Institute Genomics Platform"/>
            <consortium name="The Broad Institute Genome Sequencing Center for Infectious Disease"/>
            <person name="Wu L."/>
            <person name="Ma J."/>
        </authorList>
    </citation>
    <scope>NUCLEOTIDE SEQUENCE [LARGE SCALE GENOMIC DNA]</scope>
    <source>
        <strain evidence="3">JCM 18541</strain>
    </source>
</reference>
<evidence type="ECO:0000256" key="1">
    <source>
        <dbReference type="SAM" id="Phobius"/>
    </source>
</evidence>
<feature type="transmembrane region" description="Helical" evidence="1">
    <location>
        <begin position="127"/>
        <end position="150"/>
    </location>
</feature>
<feature type="transmembrane region" description="Helical" evidence="1">
    <location>
        <begin position="17"/>
        <end position="34"/>
    </location>
</feature>
<comment type="caution">
    <text evidence="2">The sequence shown here is derived from an EMBL/GenBank/DDBJ whole genome shotgun (WGS) entry which is preliminary data.</text>
</comment>
<keyword evidence="1" id="KW-0812">Transmembrane</keyword>
<sequence length="152" mass="16978">MNAILYALRDLNKMRTFLYWYWLISPFVFFFYQYSASSISGAGLQEMLNQPEIALTFLGACMSLIMAGLLKGAESENEVTEKTFGIFAVAQQLLVGNILGFLLSFFYARVLWDAGGEPFAPRLRWVLLGGMTLIGLLSLLTVVGNINMALNR</sequence>
<proteinExistence type="predicted"/>
<keyword evidence="1" id="KW-0472">Membrane</keyword>
<gene>
    <name evidence="2" type="ORF">GCM10023352_05500</name>
</gene>
<evidence type="ECO:0000313" key="3">
    <source>
        <dbReference type="Proteomes" id="UP001500187"/>
    </source>
</evidence>
<keyword evidence="1" id="KW-1133">Transmembrane helix</keyword>
<dbReference type="EMBL" id="BAABKP010000001">
    <property type="protein sequence ID" value="GAA4790394.1"/>
    <property type="molecule type" value="Genomic_DNA"/>
</dbReference>
<name>A0ABP9B6J4_9MICC</name>
<feature type="transmembrane region" description="Helical" evidence="1">
    <location>
        <begin position="54"/>
        <end position="72"/>
    </location>
</feature>
<evidence type="ECO:0000313" key="2">
    <source>
        <dbReference type="EMBL" id="GAA4790394.1"/>
    </source>
</evidence>
<dbReference type="RefSeq" id="WP_251379192.1">
    <property type="nucleotide sequence ID" value="NZ_BAABKP010000001.1"/>
</dbReference>
<organism evidence="2 3">
    <name type="scientific">Rothia endophytica</name>
    <dbReference type="NCBI Taxonomy" id="1324766"/>
    <lineage>
        <taxon>Bacteria</taxon>
        <taxon>Bacillati</taxon>
        <taxon>Actinomycetota</taxon>
        <taxon>Actinomycetes</taxon>
        <taxon>Micrococcales</taxon>
        <taxon>Micrococcaceae</taxon>
        <taxon>Rothia</taxon>
    </lineage>
</organism>
<dbReference type="Proteomes" id="UP001500187">
    <property type="component" value="Unassembled WGS sequence"/>
</dbReference>
<evidence type="ECO:0008006" key="4">
    <source>
        <dbReference type="Google" id="ProtNLM"/>
    </source>
</evidence>